<dbReference type="EC" id="3.1.3.-" evidence="1"/>
<evidence type="ECO:0000313" key="5">
    <source>
        <dbReference type="EMBL" id="AYQ75556.1"/>
    </source>
</evidence>
<feature type="active site" description="Proton donor" evidence="2">
    <location>
        <position position="12"/>
    </location>
</feature>
<dbReference type="SUPFAM" id="SSF56784">
    <property type="entry name" value="HAD-like"/>
    <property type="match status" value="1"/>
</dbReference>
<dbReference type="Pfam" id="PF13344">
    <property type="entry name" value="Hydrolase_6"/>
    <property type="match status" value="1"/>
</dbReference>
<dbReference type="PANTHER" id="PTHR19288">
    <property type="entry name" value="4-NITROPHENYLPHOSPHATASE-RELATED"/>
    <property type="match status" value="1"/>
</dbReference>
<keyword evidence="5" id="KW-0378">Hydrolase</keyword>
<proteinExistence type="inferred from homology"/>
<dbReference type="GO" id="GO:0016791">
    <property type="term" value="F:phosphatase activity"/>
    <property type="evidence" value="ECO:0007669"/>
    <property type="project" value="TreeGrafter"/>
</dbReference>
<dbReference type="InterPro" id="IPR023214">
    <property type="entry name" value="HAD_sf"/>
</dbReference>
<dbReference type="PIRSF" id="PIRSF000915">
    <property type="entry name" value="PGP-type_phosphatase"/>
    <property type="match status" value="1"/>
</dbReference>
<comment type="cofactor">
    <cofactor evidence="4">
        <name>Mg(2+)</name>
        <dbReference type="ChEBI" id="CHEBI:18420"/>
    </cofactor>
    <text evidence="4">Divalent metal ions. Mg(2+) is the most effective.</text>
</comment>
<dbReference type="InterPro" id="IPR006357">
    <property type="entry name" value="HAD-SF_hydro_IIA"/>
</dbReference>
<accession>A0A3G3K4W5</accession>
<dbReference type="InterPro" id="IPR036412">
    <property type="entry name" value="HAD-like_sf"/>
</dbReference>
<dbReference type="GO" id="GO:0046872">
    <property type="term" value="F:metal ion binding"/>
    <property type="evidence" value="ECO:0007669"/>
    <property type="project" value="UniProtKB-KW"/>
</dbReference>
<comment type="similarity">
    <text evidence="1">Belongs to the HAD-like hydrolase superfamily. NagD family.</text>
</comment>
<gene>
    <name evidence="5" type="ORF">EAV92_08445</name>
</gene>
<evidence type="ECO:0000256" key="1">
    <source>
        <dbReference type="PIRNR" id="PIRNR000915"/>
    </source>
</evidence>
<feature type="active site" description="Nucleophile" evidence="2">
    <location>
        <position position="10"/>
    </location>
</feature>
<feature type="binding site" evidence="4">
    <location>
        <position position="10"/>
    </location>
    <ligand>
        <name>Mg(2+)</name>
        <dbReference type="ChEBI" id="CHEBI:18420"/>
    </ligand>
</feature>
<dbReference type="PANTHER" id="PTHR19288:SF46">
    <property type="entry name" value="HALOACID DEHALOGENASE-LIKE HYDROLASE DOMAIN-CONTAINING PROTEIN 2"/>
    <property type="match status" value="1"/>
</dbReference>
<dbReference type="AlphaFoldDB" id="A0A3G3K4W5"/>
<sequence length="271" mass="28379">MPEPKALLFDLDGTLYRGGERVPGADGLIRRLAAAGIPCWFVTNNSSRTPEDVAAHLRKMEIPAEPGQVITSALAAADYASRLRPGGRAFVIGEAGLNQALTESGIRIVDEGDEGPADMVVQGIDRKFSYEKLAAAVRHMLEGAAYLLTNPDRLLPTDGGLMPGAGSLGASLSAASGKEPVVIGKPSAILMDFALKRAGVEPIEAWVVGDNPFTDIAAAVNAGCPSVLTLTGLCSADDWEDKCRAAGVRPDAVCAGLEQLERMLPTSKRSE</sequence>
<feature type="binding site" evidence="3">
    <location>
        <position position="185"/>
    </location>
    <ligand>
        <name>substrate</name>
    </ligand>
</feature>
<feature type="binding site" evidence="4">
    <location>
        <position position="210"/>
    </location>
    <ligand>
        <name>Mg(2+)</name>
        <dbReference type="ChEBI" id="CHEBI:18420"/>
    </ligand>
</feature>
<evidence type="ECO:0000256" key="2">
    <source>
        <dbReference type="PIRSR" id="PIRSR000915-1"/>
    </source>
</evidence>
<dbReference type="Gene3D" id="3.40.50.1000">
    <property type="entry name" value="HAD superfamily/HAD-like"/>
    <property type="match status" value="2"/>
</dbReference>
<dbReference type="EMBL" id="CP033433">
    <property type="protein sequence ID" value="AYQ75556.1"/>
    <property type="molecule type" value="Genomic_DNA"/>
</dbReference>
<keyword evidence="1 4" id="KW-0460">Magnesium</keyword>
<evidence type="ECO:0000313" key="6">
    <source>
        <dbReference type="Proteomes" id="UP000269097"/>
    </source>
</evidence>
<comment type="function">
    <text evidence="1">Catalyzes the dephosphorylation of 2-6 carbon acid sugars in vitro.</text>
</comment>
<keyword evidence="6" id="KW-1185">Reference proteome</keyword>
<dbReference type="Proteomes" id="UP000269097">
    <property type="component" value="Chromosome"/>
</dbReference>
<protein>
    <recommendedName>
        <fullName evidence="1">Acid sugar phosphatase</fullName>
        <ecNumber evidence="1">3.1.3.-</ecNumber>
    </recommendedName>
</protein>
<dbReference type="Pfam" id="PF13242">
    <property type="entry name" value="Hydrolase_like"/>
    <property type="match status" value="1"/>
</dbReference>
<dbReference type="KEGG" id="coh:EAV92_08445"/>
<dbReference type="GO" id="GO:0005737">
    <property type="term" value="C:cytoplasm"/>
    <property type="evidence" value="ECO:0007669"/>
    <property type="project" value="TreeGrafter"/>
</dbReference>
<evidence type="ECO:0000256" key="3">
    <source>
        <dbReference type="PIRSR" id="PIRSR000915-2"/>
    </source>
</evidence>
<feature type="binding site" evidence="4">
    <location>
        <position position="12"/>
    </location>
    <ligand>
        <name>Mg(2+)</name>
        <dbReference type="ChEBI" id="CHEBI:18420"/>
    </ligand>
</feature>
<name>A0A3G3K4W5_9BACL</name>
<organism evidence="5 6">
    <name type="scientific">Cohnella candidum</name>
    <dbReference type="NCBI Taxonomy" id="2674991"/>
    <lineage>
        <taxon>Bacteria</taxon>
        <taxon>Bacillati</taxon>
        <taxon>Bacillota</taxon>
        <taxon>Bacilli</taxon>
        <taxon>Bacillales</taxon>
        <taxon>Paenibacillaceae</taxon>
        <taxon>Cohnella</taxon>
    </lineage>
</organism>
<reference evidence="5 6" key="1">
    <citation type="submission" date="2018-10" db="EMBL/GenBank/DDBJ databases">
        <title>Genome Sequence of Cohnella sp.</title>
        <authorList>
            <person name="Srinivasan S."/>
            <person name="Kim M.K."/>
        </authorList>
    </citation>
    <scope>NUCLEOTIDE SEQUENCE [LARGE SCALE GENOMIC DNA]</scope>
    <source>
        <strain evidence="5 6">18JY8-7</strain>
    </source>
</reference>
<evidence type="ECO:0000256" key="4">
    <source>
        <dbReference type="PIRSR" id="PIRSR000915-3"/>
    </source>
</evidence>
<dbReference type="NCBIfam" id="TIGR01460">
    <property type="entry name" value="HAD-SF-IIA"/>
    <property type="match status" value="1"/>
</dbReference>
<keyword evidence="1 4" id="KW-0479">Metal-binding</keyword>